<comment type="caution">
    <text evidence="8">The sequence shown here is derived from an EMBL/GenBank/DDBJ whole genome shotgun (WGS) entry which is preliminary data.</text>
</comment>
<dbReference type="PROSITE" id="PS51536">
    <property type="entry name" value="TFG"/>
    <property type="match status" value="1"/>
</dbReference>
<organism evidence="8 9">
    <name type="scientific">Patellaria atrata CBS 101060</name>
    <dbReference type="NCBI Taxonomy" id="1346257"/>
    <lineage>
        <taxon>Eukaryota</taxon>
        <taxon>Fungi</taxon>
        <taxon>Dikarya</taxon>
        <taxon>Ascomycota</taxon>
        <taxon>Pezizomycotina</taxon>
        <taxon>Dothideomycetes</taxon>
        <taxon>Dothideomycetes incertae sedis</taxon>
        <taxon>Patellariales</taxon>
        <taxon>Patellariaceae</taxon>
        <taxon>Patellaria</taxon>
    </lineage>
</organism>
<dbReference type="GO" id="GO:0033962">
    <property type="term" value="P:P-body assembly"/>
    <property type="evidence" value="ECO:0007669"/>
    <property type="project" value="TreeGrafter"/>
</dbReference>
<feature type="compositionally biased region" description="Low complexity" evidence="3">
    <location>
        <begin position="243"/>
        <end position="257"/>
    </location>
</feature>
<dbReference type="SMART" id="SM01199">
    <property type="entry name" value="FDF"/>
    <property type="match status" value="1"/>
</dbReference>
<feature type="domain" description="TFG box profile" evidence="6">
    <location>
        <begin position="517"/>
        <end position="537"/>
    </location>
</feature>
<evidence type="ECO:0000259" key="6">
    <source>
        <dbReference type="PROSITE" id="PS51536"/>
    </source>
</evidence>
<dbReference type="SMART" id="SM01271">
    <property type="entry name" value="LSM14"/>
    <property type="match status" value="1"/>
</dbReference>
<dbReference type="InterPro" id="IPR047575">
    <property type="entry name" value="Sm"/>
</dbReference>
<feature type="compositionally biased region" description="Low complexity" evidence="3">
    <location>
        <begin position="106"/>
        <end position="125"/>
    </location>
</feature>
<dbReference type="Gene3D" id="2.30.30.100">
    <property type="match status" value="1"/>
</dbReference>
<feature type="compositionally biased region" description="Pro residues" evidence="3">
    <location>
        <begin position="126"/>
        <end position="139"/>
    </location>
</feature>
<dbReference type="OrthoDB" id="21539at2759"/>
<reference evidence="8" key="1">
    <citation type="journal article" date="2020" name="Stud. Mycol.">
        <title>101 Dothideomycetes genomes: a test case for predicting lifestyles and emergence of pathogens.</title>
        <authorList>
            <person name="Haridas S."/>
            <person name="Albert R."/>
            <person name="Binder M."/>
            <person name="Bloem J."/>
            <person name="Labutti K."/>
            <person name="Salamov A."/>
            <person name="Andreopoulos B."/>
            <person name="Baker S."/>
            <person name="Barry K."/>
            <person name="Bills G."/>
            <person name="Bluhm B."/>
            <person name="Cannon C."/>
            <person name="Castanera R."/>
            <person name="Culley D."/>
            <person name="Daum C."/>
            <person name="Ezra D."/>
            <person name="Gonzalez J."/>
            <person name="Henrissat B."/>
            <person name="Kuo A."/>
            <person name="Liang C."/>
            <person name="Lipzen A."/>
            <person name="Lutzoni F."/>
            <person name="Magnuson J."/>
            <person name="Mondo S."/>
            <person name="Nolan M."/>
            <person name="Ohm R."/>
            <person name="Pangilinan J."/>
            <person name="Park H.-J."/>
            <person name="Ramirez L."/>
            <person name="Alfaro M."/>
            <person name="Sun H."/>
            <person name="Tritt A."/>
            <person name="Yoshinaga Y."/>
            <person name="Zwiers L.-H."/>
            <person name="Turgeon B."/>
            <person name="Goodwin S."/>
            <person name="Spatafora J."/>
            <person name="Crous P."/>
            <person name="Grigoriev I."/>
        </authorList>
    </citation>
    <scope>NUCLEOTIDE SEQUENCE</scope>
    <source>
        <strain evidence="8">CBS 101060</strain>
    </source>
</reference>
<dbReference type="InterPro" id="IPR019050">
    <property type="entry name" value="FDF_dom"/>
</dbReference>
<dbReference type="GO" id="GO:0003729">
    <property type="term" value="F:mRNA binding"/>
    <property type="evidence" value="ECO:0007669"/>
    <property type="project" value="TreeGrafter"/>
</dbReference>
<feature type="compositionally biased region" description="Pro residues" evidence="3">
    <location>
        <begin position="154"/>
        <end position="186"/>
    </location>
</feature>
<evidence type="ECO:0000259" key="5">
    <source>
        <dbReference type="PROSITE" id="PS51513"/>
    </source>
</evidence>
<evidence type="ECO:0000256" key="3">
    <source>
        <dbReference type="SAM" id="MobiDB-lite"/>
    </source>
</evidence>
<dbReference type="Proteomes" id="UP000799429">
    <property type="component" value="Unassembled WGS sequence"/>
</dbReference>
<evidence type="ECO:0000259" key="7">
    <source>
        <dbReference type="PROSITE" id="PS52002"/>
    </source>
</evidence>
<dbReference type="CDD" id="cd01736">
    <property type="entry name" value="LSm14_N"/>
    <property type="match status" value="1"/>
</dbReference>
<feature type="compositionally biased region" description="Basic and acidic residues" evidence="3">
    <location>
        <begin position="403"/>
        <end position="412"/>
    </location>
</feature>
<dbReference type="Pfam" id="PF09532">
    <property type="entry name" value="FDF"/>
    <property type="match status" value="1"/>
</dbReference>
<dbReference type="Pfam" id="PF12701">
    <property type="entry name" value="LSM14"/>
    <property type="match status" value="1"/>
</dbReference>
<feature type="short sequence motif" description="TFG box" evidence="2">
    <location>
        <begin position="517"/>
        <end position="537"/>
    </location>
</feature>
<dbReference type="InterPro" id="IPR025609">
    <property type="entry name" value="Lsm14-like_N"/>
</dbReference>
<name>A0A9P4S8P5_9PEZI</name>
<feature type="region of interest" description="Disordered" evidence="3">
    <location>
        <begin position="381"/>
        <end position="433"/>
    </location>
</feature>
<feature type="region of interest" description="Disordered" evidence="3">
    <location>
        <begin position="74"/>
        <end position="306"/>
    </location>
</feature>
<evidence type="ECO:0000313" key="8">
    <source>
        <dbReference type="EMBL" id="KAF2837108.1"/>
    </source>
</evidence>
<dbReference type="GO" id="GO:0000932">
    <property type="term" value="C:P-body"/>
    <property type="evidence" value="ECO:0007669"/>
    <property type="project" value="TreeGrafter"/>
</dbReference>
<feature type="compositionally biased region" description="Low complexity" evidence="3">
    <location>
        <begin position="190"/>
        <end position="206"/>
    </location>
</feature>
<dbReference type="PROSITE" id="PS51513">
    <property type="entry name" value="FFD"/>
    <property type="match status" value="1"/>
</dbReference>
<dbReference type="PROSITE" id="PS52002">
    <property type="entry name" value="SM"/>
    <property type="match status" value="1"/>
</dbReference>
<feature type="domain" description="Sm" evidence="7">
    <location>
        <begin position="1"/>
        <end position="78"/>
    </location>
</feature>
<evidence type="ECO:0000313" key="9">
    <source>
        <dbReference type="Proteomes" id="UP000799429"/>
    </source>
</evidence>
<dbReference type="InterPro" id="IPR025762">
    <property type="entry name" value="DFDF"/>
</dbReference>
<feature type="compositionally biased region" description="Basic and acidic residues" evidence="3">
    <location>
        <begin position="512"/>
        <end position="530"/>
    </location>
</feature>
<gene>
    <name evidence="8" type="ORF">M501DRAFT_996269</name>
</gene>
<dbReference type="PROSITE" id="PS51512">
    <property type="entry name" value="DFDF"/>
    <property type="match status" value="1"/>
</dbReference>
<dbReference type="InterPro" id="IPR010920">
    <property type="entry name" value="LSM_dom_sf"/>
</dbReference>
<evidence type="ECO:0000259" key="4">
    <source>
        <dbReference type="PROSITE" id="PS51512"/>
    </source>
</evidence>
<dbReference type="EMBL" id="MU006101">
    <property type="protein sequence ID" value="KAF2837108.1"/>
    <property type="molecule type" value="Genomic_DNA"/>
</dbReference>
<dbReference type="GO" id="GO:0034063">
    <property type="term" value="P:stress granule assembly"/>
    <property type="evidence" value="ECO:0007669"/>
    <property type="project" value="TreeGrafter"/>
</dbReference>
<evidence type="ECO:0000256" key="1">
    <source>
        <dbReference type="PROSITE-ProRule" id="PRU00846"/>
    </source>
</evidence>
<protein>
    <submittedName>
        <fullName evidence="8">Uncharacterized protein</fullName>
    </submittedName>
</protein>
<feature type="domain" description="FFD box profile" evidence="5">
    <location>
        <begin position="492"/>
        <end position="508"/>
    </location>
</feature>
<feature type="domain" description="DFDF" evidence="4">
    <location>
        <begin position="423"/>
        <end position="459"/>
    </location>
</feature>
<dbReference type="SUPFAM" id="SSF50182">
    <property type="entry name" value="Sm-like ribonucleoproteins"/>
    <property type="match status" value="1"/>
</dbReference>
<feature type="region of interest" description="Disordered" evidence="3">
    <location>
        <begin position="512"/>
        <end position="581"/>
    </location>
</feature>
<feature type="compositionally biased region" description="Low complexity" evidence="3">
    <location>
        <begin position="270"/>
        <end position="296"/>
    </location>
</feature>
<dbReference type="PANTHER" id="PTHR13586:SF0">
    <property type="entry name" value="TRAILER HITCH, ISOFORM H"/>
    <property type="match status" value="1"/>
</dbReference>
<accession>A0A9P4S8P5</accession>
<feature type="short sequence motif" description="FFD box" evidence="1">
    <location>
        <begin position="492"/>
        <end position="508"/>
    </location>
</feature>
<feature type="compositionally biased region" description="Basic and acidic residues" evidence="3">
    <location>
        <begin position="419"/>
        <end position="430"/>
    </location>
</feature>
<keyword evidence="9" id="KW-1185">Reference proteome</keyword>
<feature type="compositionally biased region" description="Basic residues" evidence="3">
    <location>
        <begin position="543"/>
        <end position="565"/>
    </location>
</feature>
<dbReference type="InterPro" id="IPR025761">
    <property type="entry name" value="FFD_box"/>
</dbReference>
<proteinExistence type="predicted"/>
<dbReference type="AlphaFoldDB" id="A0A9P4S8P5"/>
<sequence>MSEFIGSRISLISKSDIRYVGTLHEINSEKSTVALENVISHGTEGRRPDEEVPASDNIYEYIVFRGSDVKDLRIEEPPKENKPPQPPVPNDPAILGAARPPPPPTSTSAQQQNRQAPPQQFSPQGHPYPPPPFQPPYPPFHSQRFGPPGGFPGGPGPFPPYPGMPYGAPPGWYPPPGQGFPHPPGPFSAQGNQGPIGPPGQGAVQQNQRDTKPIPIGPTANKEKGDNEKKTPDGEAPKKSTDTKPISKTSTPTPVVSAQAPPPPLESKPDPAVALAPPAPVASPQNQPSNAANAAPTGPKSGRVVPAVPLSGMIMKPKTATGAASSSQPTQATVNPTVQYQNATQAATAAVAAAMAKLPPAPGTQKVTTNDGAIDNLTKKVNEMRTNDQIRQARGGYGAGGYRGDHRGDHRGRGGRRGSGRDHHSAKVEVPETDFDFQSANAKFNKQDLVKEAIATGSPVTETPANGLNGETCYINGGDSKEDVVIPGSSTATYNKSTSFFDNISSELKDREDAKLGGSEFRAEERKKNLETFGQSNVDSYHGGHRGRGRGRGFGRGRGPFRGHRGGFAPRGRGGQNMENA</sequence>
<dbReference type="PANTHER" id="PTHR13586">
    <property type="entry name" value="SCD6 PROTEIN-RELATED"/>
    <property type="match status" value="1"/>
</dbReference>
<dbReference type="InterPro" id="IPR025768">
    <property type="entry name" value="TFG_box"/>
</dbReference>
<feature type="compositionally biased region" description="Basic and acidic residues" evidence="3">
    <location>
        <begin position="221"/>
        <end position="242"/>
    </location>
</feature>
<evidence type="ECO:0000256" key="2">
    <source>
        <dbReference type="PROSITE-ProRule" id="PRU00869"/>
    </source>
</evidence>